<accession>A0A1M6WBZ1</accession>
<dbReference type="PANTHER" id="PTHR47197:SF3">
    <property type="entry name" value="DIHYDRO-HEME D1 DEHYDROGENASE"/>
    <property type="match status" value="1"/>
</dbReference>
<organism evidence="1 2">
    <name type="scientific">Bradyrhizobium lablabi</name>
    <dbReference type="NCBI Taxonomy" id="722472"/>
    <lineage>
        <taxon>Bacteria</taxon>
        <taxon>Pseudomonadati</taxon>
        <taxon>Pseudomonadota</taxon>
        <taxon>Alphaproteobacteria</taxon>
        <taxon>Hyphomicrobiales</taxon>
        <taxon>Nitrobacteraceae</taxon>
        <taxon>Bradyrhizobium</taxon>
    </lineage>
</organism>
<dbReference type="InterPro" id="IPR015943">
    <property type="entry name" value="WD40/YVTN_repeat-like_dom_sf"/>
</dbReference>
<evidence type="ECO:0008006" key="3">
    <source>
        <dbReference type="Google" id="ProtNLM"/>
    </source>
</evidence>
<dbReference type="InterPro" id="IPR011044">
    <property type="entry name" value="Quino_amine_DH_bsu"/>
</dbReference>
<reference evidence="1 2" key="1">
    <citation type="submission" date="2016-10" db="EMBL/GenBank/DDBJ databases">
        <authorList>
            <person name="de Groot N.N."/>
        </authorList>
    </citation>
    <scope>NUCLEOTIDE SEQUENCE [LARGE SCALE GENOMIC DNA]</scope>
    <source>
        <strain evidence="1 2">GAS522</strain>
    </source>
</reference>
<dbReference type="Proteomes" id="UP000183208">
    <property type="component" value="Unassembled WGS sequence"/>
</dbReference>
<dbReference type="EMBL" id="FNTI01000001">
    <property type="protein sequence ID" value="SEC79958.1"/>
    <property type="molecule type" value="Genomic_DNA"/>
</dbReference>
<gene>
    <name evidence="1" type="ORF">SAMN05444171_2289</name>
</gene>
<dbReference type="RefSeq" id="WP_074818970.1">
    <property type="nucleotide sequence ID" value="NZ_FNTI01000001.1"/>
</dbReference>
<dbReference type="AlphaFoldDB" id="A0A1M6WBZ1"/>
<dbReference type="InterPro" id="IPR051200">
    <property type="entry name" value="Host-pathogen_enzymatic-act"/>
</dbReference>
<proteinExistence type="predicted"/>
<evidence type="ECO:0000313" key="2">
    <source>
        <dbReference type="Proteomes" id="UP000183208"/>
    </source>
</evidence>
<protein>
    <recommendedName>
        <fullName evidence="3">YncE family protein</fullName>
    </recommendedName>
</protein>
<dbReference type="Gene3D" id="2.130.10.10">
    <property type="entry name" value="YVTN repeat-like/Quinoprotein amine dehydrogenase"/>
    <property type="match status" value="2"/>
</dbReference>
<evidence type="ECO:0000313" key="1">
    <source>
        <dbReference type="EMBL" id="SEC79958.1"/>
    </source>
</evidence>
<dbReference type="PANTHER" id="PTHR47197">
    <property type="entry name" value="PROTEIN NIRF"/>
    <property type="match status" value="1"/>
</dbReference>
<name>A0A1M6WBZ1_9BRAD</name>
<dbReference type="OrthoDB" id="7374752at2"/>
<dbReference type="SUPFAM" id="SSF50969">
    <property type="entry name" value="YVTN repeat-like/Quinoprotein amine dehydrogenase"/>
    <property type="match status" value="1"/>
</dbReference>
<sequence length="298" mass="31020">MPLKTVGTIAIPNAAGSEFDHAAFDAKSRRVFIAHTARDCIEVIDHDAGRHLATLPGFPGVAGAVADDGQILATNRGSASVAWLDAVTLETRAVFKTGGRPNGAVIVARSGLGIAACIGVDGETPTLQLFGLRDHKHVSIDLPGRPRWCVTDAEAGRVFLAIREPSMVLVARLPDLGAVTHWKIPSSGAHGLDIDHSRGRLYVACDDSTLVEMNSASGEVTNVWPIGGPPDVTFFNPVTGLVHVAIGEPGLVDSIDPRNGHATRTVTGAGAHTTALVAPDQLYVISPAHGGVLVLSDT</sequence>